<dbReference type="GeneID" id="56035694"/>
<sequence>MAGNNLTESVPMHEIEPPTHDGLPLIGNTHQLIREQGGLYEAAAEHGDLVQLKILGMGDMYLANAPELVAEVLTDTDRFRKSTLSQEDLSDLLGQGLVLSEGDLWERQRQRIQPAFYMNRIADYADTMAEETLAAADAWSDTPTVNIEDEMKALTLRILIKSIFGSDINYAERGIRETVNKLQEPGQPAKQPIARMVPKWVPIPMWRRYKQGIDEMEDIVAEFIEARRSGTDDHDDLLSLLLAARDEDGESMSEKLVRDELMTFLLAGHETTATALTFTWFLLAQHPDVEQKLVTELNEVLNGKPPTFEDLSDLTYTEQILREAMRLYPPVPQIPRDTTEQIELGGYSLPAGATVVACQWTVHRDGDLWESPQEFRPERFAGEDTRPQFAYFPFGGGPRRCIGQQFAIVEGKLILATLAQRYHLELISDTDIDLSVSITTRPLDPIKMRVKHRDRRKITPQAE</sequence>
<dbReference type="InterPro" id="IPR001128">
    <property type="entry name" value="Cyt_P450"/>
</dbReference>
<dbReference type="InterPro" id="IPR036396">
    <property type="entry name" value="Cyt_P450_sf"/>
</dbReference>
<dbReference type="KEGG" id="haly:HYG82_20345"/>
<evidence type="ECO:0000256" key="7">
    <source>
        <dbReference type="RuleBase" id="RU000461"/>
    </source>
</evidence>
<evidence type="ECO:0000256" key="1">
    <source>
        <dbReference type="ARBA" id="ARBA00010617"/>
    </source>
</evidence>
<keyword evidence="6 7" id="KW-0503">Monooxygenase</keyword>
<dbReference type="InterPro" id="IPR002401">
    <property type="entry name" value="Cyt_P450_E_grp-I"/>
</dbReference>
<reference evidence="8 9" key="1">
    <citation type="submission" date="2020-07" db="EMBL/GenBank/DDBJ databases">
        <authorList>
            <person name="Cui H."/>
        </authorList>
    </citation>
    <scope>NUCLEOTIDE SEQUENCE [LARGE SCALE GENOMIC DNA]</scope>
    <source>
        <strain evidence="8 9">YPL8</strain>
    </source>
</reference>
<keyword evidence="2 7" id="KW-0349">Heme</keyword>
<gene>
    <name evidence="8" type="ORF">HYG82_20345</name>
</gene>
<name>A0A7D5GMY7_9EURY</name>
<dbReference type="CDD" id="cd20620">
    <property type="entry name" value="CYP132-like"/>
    <property type="match status" value="1"/>
</dbReference>
<dbReference type="PRINTS" id="PR00385">
    <property type="entry name" value="P450"/>
</dbReference>
<dbReference type="GO" id="GO:0020037">
    <property type="term" value="F:heme binding"/>
    <property type="evidence" value="ECO:0007669"/>
    <property type="project" value="InterPro"/>
</dbReference>
<dbReference type="AlphaFoldDB" id="A0A7D5GMY7"/>
<evidence type="ECO:0000313" key="8">
    <source>
        <dbReference type="EMBL" id="QLG51010.1"/>
    </source>
</evidence>
<evidence type="ECO:0000256" key="5">
    <source>
        <dbReference type="ARBA" id="ARBA00023004"/>
    </source>
</evidence>
<dbReference type="PANTHER" id="PTHR24291">
    <property type="entry name" value="CYTOCHROME P450 FAMILY 4"/>
    <property type="match status" value="1"/>
</dbReference>
<protein>
    <submittedName>
        <fullName evidence="8">Cytochrome P450</fullName>
    </submittedName>
</protein>
<dbReference type="InterPro" id="IPR050196">
    <property type="entry name" value="Cytochrome_P450_Monoox"/>
</dbReference>
<accession>A0A7D5GMY7</accession>
<dbReference type="Gene3D" id="1.10.630.10">
    <property type="entry name" value="Cytochrome P450"/>
    <property type="match status" value="1"/>
</dbReference>
<evidence type="ECO:0000256" key="3">
    <source>
        <dbReference type="ARBA" id="ARBA00022723"/>
    </source>
</evidence>
<comment type="similarity">
    <text evidence="1 7">Belongs to the cytochrome P450 family.</text>
</comment>
<dbReference type="PRINTS" id="PR00463">
    <property type="entry name" value="EP450I"/>
</dbReference>
<dbReference type="RefSeq" id="WP_179264103.1">
    <property type="nucleotide sequence ID" value="NZ_CP058601.1"/>
</dbReference>
<evidence type="ECO:0000313" key="9">
    <source>
        <dbReference type="Proteomes" id="UP000509241"/>
    </source>
</evidence>
<dbReference type="PROSITE" id="PS00086">
    <property type="entry name" value="CYTOCHROME_P450"/>
    <property type="match status" value="1"/>
</dbReference>
<dbReference type="PANTHER" id="PTHR24291:SF50">
    <property type="entry name" value="BIFUNCTIONAL ALBAFLAVENONE MONOOXYGENASE_TERPENE SYNTHASE"/>
    <property type="match status" value="1"/>
</dbReference>
<keyword evidence="5 7" id="KW-0408">Iron</keyword>
<keyword evidence="4 7" id="KW-0560">Oxidoreductase</keyword>
<dbReference type="GO" id="GO:0004497">
    <property type="term" value="F:monooxygenase activity"/>
    <property type="evidence" value="ECO:0007669"/>
    <property type="project" value="UniProtKB-KW"/>
</dbReference>
<dbReference type="GO" id="GO:0016705">
    <property type="term" value="F:oxidoreductase activity, acting on paired donors, with incorporation or reduction of molecular oxygen"/>
    <property type="evidence" value="ECO:0007669"/>
    <property type="project" value="InterPro"/>
</dbReference>
<proteinExistence type="inferred from homology"/>
<dbReference type="GO" id="GO:0005506">
    <property type="term" value="F:iron ion binding"/>
    <property type="evidence" value="ECO:0007669"/>
    <property type="project" value="InterPro"/>
</dbReference>
<dbReference type="Pfam" id="PF00067">
    <property type="entry name" value="p450"/>
    <property type="match status" value="1"/>
</dbReference>
<evidence type="ECO:0000256" key="2">
    <source>
        <dbReference type="ARBA" id="ARBA00022617"/>
    </source>
</evidence>
<dbReference type="Proteomes" id="UP000509241">
    <property type="component" value="Chromosome"/>
</dbReference>
<dbReference type="SUPFAM" id="SSF48264">
    <property type="entry name" value="Cytochrome P450"/>
    <property type="match status" value="1"/>
</dbReference>
<dbReference type="EMBL" id="CP058601">
    <property type="protein sequence ID" value="QLG51010.1"/>
    <property type="molecule type" value="Genomic_DNA"/>
</dbReference>
<keyword evidence="9" id="KW-1185">Reference proteome</keyword>
<evidence type="ECO:0000256" key="4">
    <source>
        <dbReference type="ARBA" id="ARBA00023002"/>
    </source>
</evidence>
<organism evidence="8 9">
    <name type="scientific">Natrinema halophilum</name>
    <dbReference type="NCBI Taxonomy" id="1699371"/>
    <lineage>
        <taxon>Archaea</taxon>
        <taxon>Methanobacteriati</taxon>
        <taxon>Methanobacteriota</taxon>
        <taxon>Stenosarchaea group</taxon>
        <taxon>Halobacteria</taxon>
        <taxon>Halobacteriales</taxon>
        <taxon>Natrialbaceae</taxon>
        <taxon>Natrinema</taxon>
    </lineage>
</organism>
<dbReference type="InterPro" id="IPR017972">
    <property type="entry name" value="Cyt_P450_CS"/>
</dbReference>
<dbReference type="OrthoDB" id="9881at2157"/>
<evidence type="ECO:0000256" key="6">
    <source>
        <dbReference type="ARBA" id="ARBA00023033"/>
    </source>
</evidence>
<keyword evidence="3 7" id="KW-0479">Metal-binding</keyword>